<dbReference type="EMBL" id="BQNB010014337">
    <property type="protein sequence ID" value="GJT26968.1"/>
    <property type="molecule type" value="Genomic_DNA"/>
</dbReference>
<evidence type="ECO:0000259" key="1">
    <source>
        <dbReference type="Pfam" id="PF14111"/>
    </source>
</evidence>
<dbReference type="Pfam" id="PF14111">
    <property type="entry name" value="DUF4283"/>
    <property type="match status" value="1"/>
</dbReference>
<dbReference type="InterPro" id="IPR025558">
    <property type="entry name" value="DUF4283"/>
</dbReference>
<name>A0ABQ5CM19_9ASTR</name>
<reference evidence="2" key="2">
    <citation type="submission" date="2022-01" db="EMBL/GenBank/DDBJ databases">
        <authorList>
            <person name="Yamashiro T."/>
            <person name="Shiraishi A."/>
            <person name="Satake H."/>
            <person name="Nakayama K."/>
        </authorList>
    </citation>
    <scope>NUCLEOTIDE SEQUENCE</scope>
</reference>
<dbReference type="InterPro" id="IPR040256">
    <property type="entry name" value="At4g02000-like"/>
</dbReference>
<feature type="domain" description="DUF4283" evidence="1">
    <location>
        <begin position="5"/>
        <end position="45"/>
    </location>
</feature>
<feature type="non-terminal residue" evidence="2">
    <location>
        <position position="494"/>
    </location>
</feature>
<protein>
    <submittedName>
        <fullName evidence="2">Trichome birefringence-like protein 3</fullName>
    </submittedName>
</protein>
<sequence length="494" mass="56305">MSDDDGIFYFKFSSLNGLEQVLEQGPWLIRNIPLILTKWTPNLSLSKDKVTKVLVWVKLHKVAVVAYSEDGLSLIATQIGNPIMLDAFTSTMCVEVWGRIGYVRALIEVSADKDLKQEVTMVVPNIVGNKVSHTFETIRVEYEWKPPLCLDCHVFGHANDTCPKCVPVKVTLTVEVDNDGFTTVTNRKSKGKGPVNNQKKNITGFRVSNNQNMKYQHVKPKLSEQKNNTNEPSNEIKLKNMFEKLNEITIPVTSESSGGNEEENNVRGLNHTPKQSEVRHVVNENQLSVCAILESHVDLSLLSTHRYFWSDLEFHKNVVRGYPWTLMRDFNVALNLEDYFFGPSCLNSAMNDFKACVNKIEVMDINSTSLHYTWNQKPRSGGGVLKKLDRIMGNLKFIDAFPGAFGVFQSYRLSDHSPTVLKIPTLMINKLKPFKFFNFLTFKSKFTDVVIDQWNVNVEGYYMYRVVTKMKALKKPLRKLLHSHGNLHDHVNAL</sequence>
<organism evidence="2 3">
    <name type="scientific">Tanacetum coccineum</name>
    <dbReference type="NCBI Taxonomy" id="301880"/>
    <lineage>
        <taxon>Eukaryota</taxon>
        <taxon>Viridiplantae</taxon>
        <taxon>Streptophyta</taxon>
        <taxon>Embryophyta</taxon>
        <taxon>Tracheophyta</taxon>
        <taxon>Spermatophyta</taxon>
        <taxon>Magnoliopsida</taxon>
        <taxon>eudicotyledons</taxon>
        <taxon>Gunneridae</taxon>
        <taxon>Pentapetalae</taxon>
        <taxon>asterids</taxon>
        <taxon>campanulids</taxon>
        <taxon>Asterales</taxon>
        <taxon>Asteraceae</taxon>
        <taxon>Asteroideae</taxon>
        <taxon>Anthemideae</taxon>
        <taxon>Anthemidinae</taxon>
        <taxon>Tanacetum</taxon>
    </lineage>
</organism>
<dbReference type="Gene3D" id="3.60.10.10">
    <property type="entry name" value="Endonuclease/exonuclease/phosphatase"/>
    <property type="match status" value="1"/>
</dbReference>
<reference evidence="2" key="1">
    <citation type="journal article" date="2022" name="Int. J. Mol. Sci.">
        <title>Draft Genome of Tanacetum Coccineum: Genomic Comparison of Closely Related Tanacetum-Family Plants.</title>
        <authorList>
            <person name="Yamashiro T."/>
            <person name="Shiraishi A."/>
            <person name="Nakayama K."/>
            <person name="Satake H."/>
        </authorList>
    </citation>
    <scope>NUCLEOTIDE SEQUENCE</scope>
</reference>
<comment type="caution">
    <text evidence="2">The sequence shown here is derived from an EMBL/GenBank/DDBJ whole genome shotgun (WGS) entry which is preliminary data.</text>
</comment>
<evidence type="ECO:0000313" key="2">
    <source>
        <dbReference type="EMBL" id="GJT26968.1"/>
    </source>
</evidence>
<dbReference type="PANTHER" id="PTHR31286">
    <property type="entry name" value="GLYCINE-RICH CELL WALL STRUCTURAL PROTEIN 1.8-LIKE"/>
    <property type="match status" value="1"/>
</dbReference>
<keyword evidence="3" id="KW-1185">Reference proteome</keyword>
<accession>A0ABQ5CM19</accession>
<proteinExistence type="predicted"/>
<dbReference type="Proteomes" id="UP001151760">
    <property type="component" value="Unassembled WGS sequence"/>
</dbReference>
<gene>
    <name evidence="2" type="ORF">Tco_0907243</name>
</gene>
<evidence type="ECO:0000313" key="3">
    <source>
        <dbReference type="Proteomes" id="UP001151760"/>
    </source>
</evidence>
<dbReference type="PANTHER" id="PTHR31286:SF99">
    <property type="entry name" value="DUF4283 DOMAIN-CONTAINING PROTEIN"/>
    <property type="match status" value="1"/>
</dbReference>
<dbReference type="InterPro" id="IPR036691">
    <property type="entry name" value="Endo/exonu/phosph_ase_sf"/>
</dbReference>
<dbReference type="SUPFAM" id="SSF56219">
    <property type="entry name" value="DNase I-like"/>
    <property type="match status" value="1"/>
</dbReference>